<keyword evidence="1" id="KW-1133">Transmembrane helix</keyword>
<reference evidence="3 4" key="1">
    <citation type="submission" date="2020-07" db="EMBL/GenBank/DDBJ databases">
        <title>Genomic Encyclopedia of Type Strains, Phase IV (KMG-V): Genome sequencing to study the core and pangenomes of soil and plant-associated prokaryotes.</title>
        <authorList>
            <person name="Whitman W."/>
        </authorList>
    </citation>
    <scope>NUCLEOTIDE SEQUENCE [LARGE SCALE GENOMIC DNA]</scope>
    <source>
        <strain evidence="3 4">X4EP2</strain>
    </source>
</reference>
<dbReference type="InterPro" id="IPR021994">
    <property type="entry name" value="DUF3592"/>
</dbReference>
<keyword evidence="1" id="KW-0472">Membrane</keyword>
<dbReference type="RefSeq" id="WP_179487871.1">
    <property type="nucleotide sequence ID" value="NZ_JACCCW010000001.1"/>
</dbReference>
<name>A0A7Y9PG11_9BACT</name>
<protein>
    <recommendedName>
        <fullName evidence="2">DUF3592 domain-containing protein</fullName>
    </recommendedName>
</protein>
<feature type="transmembrane region" description="Helical" evidence="1">
    <location>
        <begin position="20"/>
        <end position="38"/>
    </location>
</feature>
<proteinExistence type="predicted"/>
<organism evidence="3 4">
    <name type="scientific">Granulicella arctica</name>
    <dbReference type="NCBI Taxonomy" id="940613"/>
    <lineage>
        <taxon>Bacteria</taxon>
        <taxon>Pseudomonadati</taxon>
        <taxon>Acidobacteriota</taxon>
        <taxon>Terriglobia</taxon>
        <taxon>Terriglobales</taxon>
        <taxon>Acidobacteriaceae</taxon>
        <taxon>Granulicella</taxon>
    </lineage>
</organism>
<dbReference type="Proteomes" id="UP000589520">
    <property type="component" value="Unassembled WGS sequence"/>
</dbReference>
<evidence type="ECO:0000259" key="2">
    <source>
        <dbReference type="Pfam" id="PF12158"/>
    </source>
</evidence>
<dbReference type="Pfam" id="PF12158">
    <property type="entry name" value="DUF3592"/>
    <property type="match status" value="1"/>
</dbReference>
<sequence length="167" mass="18762">MFPHLPSSLHLDRLTRQQVTAAAAATLAVGGILLYAMLRRRESPEEIELQRRTLLAHSGRLIDGSIVGIDHTTEDNSIDGVVDIPDEDLGVPRMLIYRYRIAGVTYECAQDVTSLPDHVRNLRIDLPVQVRYDPRNPGNSIVVAENWTGVRLERSLRQFLGESNPRD</sequence>
<keyword evidence="4" id="KW-1185">Reference proteome</keyword>
<evidence type="ECO:0000256" key="1">
    <source>
        <dbReference type="SAM" id="Phobius"/>
    </source>
</evidence>
<keyword evidence="1" id="KW-0812">Transmembrane</keyword>
<dbReference type="AlphaFoldDB" id="A0A7Y9PG11"/>
<feature type="domain" description="DUF3592" evidence="2">
    <location>
        <begin position="92"/>
        <end position="144"/>
    </location>
</feature>
<accession>A0A7Y9PG11</accession>
<gene>
    <name evidence="3" type="ORF">HDF17_000743</name>
</gene>
<evidence type="ECO:0000313" key="3">
    <source>
        <dbReference type="EMBL" id="NYF78456.1"/>
    </source>
</evidence>
<evidence type="ECO:0000313" key="4">
    <source>
        <dbReference type="Proteomes" id="UP000589520"/>
    </source>
</evidence>
<comment type="caution">
    <text evidence="3">The sequence shown here is derived from an EMBL/GenBank/DDBJ whole genome shotgun (WGS) entry which is preliminary data.</text>
</comment>
<dbReference type="EMBL" id="JACCCW010000001">
    <property type="protein sequence ID" value="NYF78456.1"/>
    <property type="molecule type" value="Genomic_DNA"/>
</dbReference>